<reference evidence="7 8" key="1">
    <citation type="submission" date="2018-01" db="EMBL/GenBank/DDBJ databases">
        <title>Comparative genomics of Mycobacterium mucogenicum and Mycobacterium neoaurum clade members emphasizing tRNA and non-coding RNA.</title>
        <authorList>
            <person name="Behra P.R.K."/>
            <person name="Pettersson B.M.F."/>
            <person name="Das S."/>
            <person name="Dasgupta S."/>
            <person name="Kirsebom L.A."/>
        </authorList>
    </citation>
    <scope>NUCLEOTIDE SEQUENCE [LARGE SCALE GENOMIC DNA]</scope>
    <source>
        <strain evidence="7 8">DSM 45104</strain>
    </source>
</reference>
<keyword evidence="3" id="KW-1003">Cell membrane</keyword>
<dbReference type="GO" id="GO:0005886">
    <property type="term" value="C:plasma membrane"/>
    <property type="evidence" value="ECO:0007669"/>
    <property type="project" value="UniProtKB-SubCell"/>
</dbReference>
<evidence type="ECO:0000313" key="7">
    <source>
        <dbReference type="EMBL" id="TLH67529.1"/>
    </source>
</evidence>
<organism evidence="7 8">
    <name type="scientific">Mycolicibacterium phocaicum</name>
    <dbReference type="NCBI Taxonomy" id="319706"/>
    <lineage>
        <taxon>Bacteria</taxon>
        <taxon>Bacillati</taxon>
        <taxon>Actinomycetota</taxon>
        <taxon>Actinomycetes</taxon>
        <taxon>Mycobacteriales</taxon>
        <taxon>Mycobacteriaceae</taxon>
        <taxon>Mycolicibacterium</taxon>
    </lineage>
</organism>
<evidence type="ECO:0000256" key="2">
    <source>
        <dbReference type="ARBA" id="ARBA00011006"/>
    </source>
</evidence>
<evidence type="ECO:0000256" key="3">
    <source>
        <dbReference type="ARBA" id="ARBA00022475"/>
    </source>
</evidence>
<dbReference type="RefSeq" id="WP_138249401.1">
    <property type="nucleotide sequence ID" value="NZ_AP022616.1"/>
</dbReference>
<keyword evidence="6" id="KW-0472">Membrane</keyword>
<name>A0A7I7ZHQ9_9MYCO</name>
<keyword evidence="4" id="KW-0812">Transmembrane</keyword>
<gene>
    <name evidence="7" type="ORF">C1S79_14125</name>
</gene>
<keyword evidence="5" id="KW-1133">Transmembrane helix</keyword>
<protein>
    <submittedName>
        <fullName evidence="7">GlsB/YeaQ/YmgE family stress response membrane protein</fullName>
    </submittedName>
</protein>
<keyword evidence="8" id="KW-1185">Reference proteome</keyword>
<dbReference type="Proteomes" id="UP000309984">
    <property type="component" value="Unassembled WGS sequence"/>
</dbReference>
<dbReference type="PANTHER" id="PTHR33884">
    <property type="entry name" value="UPF0410 PROTEIN YMGE"/>
    <property type="match status" value="1"/>
</dbReference>
<dbReference type="InterPro" id="IPR007341">
    <property type="entry name" value="Transgly_assoc"/>
</dbReference>
<evidence type="ECO:0000256" key="5">
    <source>
        <dbReference type="ARBA" id="ARBA00022989"/>
    </source>
</evidence>
<evidence type="ECO:0000256" key="6">
    <source>
        <dbReference type="ARBA" id="ARBA00023136"/>
    </source>
</evidence>
<comment type="caution">
    <text evidence="7">The sequence shown here is derived from an EMBL/GenBank/DDBJ whole genome shotgun (WGS) entry which is preliminary data.</text>
</comment>
<dbReference type="PANTHER" id="PTHR33884:SF3">
    <property type="entry name" value="UPF0410 PROTEIN YMGE"/>
    <property type="match status" value="1"/>
</dbReference>
<dbReference type="Pfam" id="PF04226">
    <property type="entry name" value="Transgly_assoc"/>
    <property type="match status" value="1"/>
</dbReference>
<evidence type="ECO:0000256" key="1">
    <source>
        <dbReference type="ARBA" id="ARBA00004651"/>
    </source>
</evidence>
<evidence type="ECO:0000313" key="8">
    <source>
        <dbReference type="Proteomes" id="UP000309984"/>
    </source>
</evidence>
<proteinExistence type="inferred from homology"/>
<comment type="subcellular location">
    <subcellularLocation>
        <location evidence="1">Cell membrane</location>
        <topology evidence="1">Multi-pass membrane protein</topology>
    </subcellularLocation>
</comment>
<sequence>MEMASIHQFLALEPPFAVSWVSYIIIGGIAGWLAGKLVKGEGQGIVMNIVIGVIGGVIGGFVLNWFGFNVEAGRRWFTFFTSLLGAMILLWIVRLVRKLVG</sequence>
<comment type="similarity">
    <text evidence="2">Belongs to the UPF0410 family.</text>
</comment>
<accession>A0A7I7ZHQ9</accession>
<dbReference type="AlphaFoldDB" id="A0A7I7ZHQ9"/>
<dbReference type="EMBL" id="POTM01000035">
    <property type="protein sequence ID" value="TLH67529.1"/>
    <property type="molecule type" value="Genomic_DNA"/>
</dbReference>
<evidence type="ECO:0000256" key="4">
    <source>
        <dbReference type="ARBA" id="ARBA00022692"/>
    </source>
</evidence>